<accession>A0A4R6UWW3</accession>
<evidence type="ECO:0000256" key="4">
    <source>
        <dbReference type="ARBA" id="ARBA00022691"/>
    </source>
</evidence>
<dbReference type="Pfam" id="PF02353">
    <property type="entry name" value="CMAS"/>
    <property type="match status" value="1"/>
</dbReference>
<keyword evidence="4" id="KW-0949">S-adenosyl-L-methionine</keyword>
<proteinExistence type="inferred from homology"/>
<evidence type="ECO:0000256" key="6">
    <source>
        <dbReference type="PIRSR" id="PIRSR003085-1"/>
    </source>
</evidence>
<evidence type="ECO:0000313" key="10">
    <source>
        <dbReference type="Proteomes" id="UP000295705"/>
    </source>
</evidence>
<dbReference type="PANTHER" id="PTHR43667">
    <property type="entry name" value="CYCLOPROPANE-FATTY-ACYL-PHOSPHOLIPID SYNTHASE"/>
    <property type="match status" value="1"/>
</dbReference>
<comment type="caution">
    <text evidence="9">The sequence shown here is derived from an EMBL/GenBank/DDBJ whole genome shotgun (WGS) entry which is preliminary data.</text>
</comment>
<dbReference type="InterPro" id="IPR020803">
    <property type="entry name" value="MeTfrase_dom"/>
</dbReference>
<keyword evidence="10" id="KW-1185">Reference proteome</keyword>
<dbReference type="InterPro" id="IPR003333">
    <property type="entry name" value="CMAS"/>
</dbReference>
<dbReference type="PIRSF" id="PIRSF003085">
    <property type="entry name" value="CMAS"/>
    <property type="match status" value="1"/>
</dbReference>
<evidence type="ECO:0000256" key="2">
    <source>
        <dbReference type="ARBA" id="ARBA00022603"/>
    </source>
</evidence>
<gene>
    <name evidence="9" type="ORF">EV188_10851</name>
</gene>
<dbReference type="Proteomes" id="UP000295705">
    <property type="component" value="Unassembled WGS sequence"/>
</dbReference>
<evidence type="ECO:0000259" key="8">
    <source>
        <dbReference type="SMART" id="SM00828"/>
    </source>
</evidence>
<dbReference type="Gene3D" id="3.40.50.150">
    <property type="entry name" value="Vaccinia Virus protein VP39"/>
    <property type="match status" value="1"/>
</dbReference>
<feature type="domain" description="Polyketide synthase-like methyltransferase" evidence="8">
    <location>
        <begin position="142"/>
        <end position="395"/>
    </location>
</feature>
<dbReference type="SUPFAM" id="SSF53335">
    <property type="entry name" value="S-adenosyl-L-methionine-dependent methyltransferases"/>
    <property type="match status" value="1"/>
</dbReference>
<name>A0A4R6UWW3_9PSEU</name>
<dbReference type="AlphaFoldDB" id="A0A4R6UWW3"/>
<evidence type="ECO:0000313" key="9">
    <source>
        <dbReference type="EMBL" id="TDQ51691.1"/>
    </source>
</evidence>
<keyword evidence="2" id="KW-0489">Methyltransferase</keyword>
<keyword evidence="5" id="KW-0443">Lipid metabolism</keyword>
<dbReference type="EMBL" id="SNYO01000008">
    <property type="protein sequence ID" value="TDQ51691.1"/>
    <property type="molecule type" value="Genomic_DNA"/>
</dbReference>
<dbReference type="GO" id="GO:0032259">
    <property type="term" value="P:methylation"/>
    <property type="evidence" value="ECO:0007669"/>
    <property type="project" value="UniProtKB-KW"/>
</dbReference>
<dbReference type="InterPro" id="IPR029063">
    <property type="entry name" value="SAM-dependent_MTases_sf"/>
</dbReference>
<evidence type="ECO:0000256" key="1">
    <source>
        <dbReference type="ARBA" id="ARBA00010815"/>
    </source>
</evidence>
<keyword evidence="3" id="KW-0808">Transferase</keyword>
<dbReference type="InterPro" id="IPR050723">
    <property type="entry name" value="CFA/CMAS"/>
</dbReference>
<reference evidence="9 10" key="1">
    <citation type="submission" date="2019-03" db="EMBL/GenBank/DDBJ databases">
        <title>Genomic Encyclopedia of Type Strains, Phase IV (KMG-IV): sequencing the most valuable type-strain genomes for metagenomic binning, comparative biology and taxonomic classification.</title>
        <authorList>
            <person name="Goeker M."/>
        </authorList>
    </citation>
    <scope>NUCLEOTIDE SEQUENCE [LARGE SCALE GENOMIC DNA]</scope>
    <source>
        <strain evidence="9 10">DSM 45775</strain>
    </source>
</reference>
<dbReference type="GO" id="GO:0008168">
    <property type="term" value="F:methyltransferase activity"/>
    <property type="evidence" value="ECO:0007669"/>
    <property type="project" value="UniProtKB-KW"/>
</dbReference>
<dbReference type="SMART" id="SM00828">
    <property type="entry name" value="PKS_MT"/>
    <property type="match status" value="1"/>
</dbReference>
<feature type="region of interest" description="Disordered" evidence="7">
    <location>
        <begin position="108"/>
        <end position="131"/>
    </location>
</feature>
<evidence type="ECO:0000256" key="3">
    <source>
        <dbReference type="ARBA" id="ARBA00022679"/>
    </source>
</evidence>
<organism evidence="9 10">
    <name type="scientific">Actinomycetospora succinea</name>
    <dbReference type="NCBI Taxonomy" id="663603"/>
    <lineage>
        <taxon>Bacteria</taxon>
        <taxon>Bacillati</taxon>
        <taxon>Actinomycetota</taxon>
        <taxon>Actinomycetes</taxon>
        <taxon>Pseudonocardiales</taxon>
        <taxon>Pseudonocardiaceae</taxon>
        <taxon>Actinomycetospora</taxon>
    </lineage>
</organism>
<dbReference type="PANTHER" id="PTHR43667:SF1">
    <property type="entry name" value="CYCLOPROPANE-FATTY-ACYL-PHOSPHOLIPID SYNTHASE"/>
    <property type="match status" value="1"/>
</dbReference>
<dbReference type="CDD" id="cd02440">
    <property type="entry name" value="AdoMet_MTases"/>
    <property type="match status" value="1"/>
</dbReference>
<comment type="similarity">
    <text evidence="1">Belongs to the CFA/CMAS family.</text>
</comment>
<evidence type="ECO:0000256" key="7">
    <source>
        <dbReference type="SAM" id="MobiDB-lite"/>
    </source>
</evidence>
<evidence type="ECO:0000256" key="5">
    <source>
        <dbReference type="ARBA" id="ARBA00023098"/>
    </source>
</evidence>
<sequence length="412" mass="45785">MQVAEMFRPVLGEQAPVAIRAYDGSSSTPSDAPPVATVDVRSETALAYLASSPNSLGLARAYVSGHLDVDGDIYEALTAMGELTVSDVTPATLVRMAARLAPLRFKHRVAPPPEEHRQHGRRHSKDRDSDAIEHHYDVSNRFYEMVLGPSMAYTCAVYPSETATLEEAQFTKHALVAEKLHLEPGMRLLDVGCGWGQMAMHAAEHHGVRALGVTLSRDQANWAQKEVARRGLGDLVEIRHGDYRDVTEGEFDAVSSIGLTEHIGRRNIPGYFRFLYGKLRTGGRLLNHCITRPDAHHRAHADPFIDRYVFPDGELLPIGWLVSRMNAAGFEIRHEENLREHYAKTLAGWSANLEANWDECVAEAGEGRARVWRLYMPACQVGFDLNNIQLHQVLGVKLGPDARSGFPLRPVY</sequence>
<feature type="active site" evidence="6">
    <location>
        <position position="379"/>
    </location>
</feature>
<dbReference type="GO" id="GO:0008610">
    <property type="term" value="P:lipid biosynthetic process"/>
    <property type="evidence" value="ECO:0007669"/>
    <property type="project" value="InterPro"/>
</dbReference>
<protein>
    <submittedName>
        <fullName evidence="9">Cyclopropane-fatty-acyl-phospholipid synthase</fullName>
    </submittedName>
</protein>